<gene>
    <name evidence="3" type="ORF">H7J73_14435</name>
</gene>
<dbReference type="EMBL" id="JACKTY010000029">
    <property type="protein sequence ID" value="MCV7227230.1"/>
    <property type="molecule type" value="Genomic_DNA"/>
</dbReference>
<protein>
    <submittedName>
        <fullName evidence="3">YdcF family protein</fullName>
    </submittedName>
</protein>
<keyword evidence="1" id="KW-0812">Transmembrane</keyword>
<sequence>MRHRITTPVERSAGSPPYRHLRHLGRGLSRLYPGAVEGRLRRAALAAAAVILPALLVFYTAGYFLFTRPHGDLLGKADAIVVLGGDKDGRIDYGLDLARQGYADTVVISNSYDAGDPTIARACASGTATITVICFRPSPFTTRGEAMFVERAAAQQQWKHVIVVSWNFHLIRARYIFHQCFDGTVTMRPAPHVYPYDLVQWTYIYAYQFGGLVKAVVLGCAGA</sequence>
<dbReference type="Pfam" id="PF02698">
    <property type="entry name" value="DUF218"/>
    <property type="match status" value="1"/>
</dbReference>
<comment type="caution">
    <text evidence="3">The sequence shown here is derived from an EMBL/GenBank/DDBJ whole genome shotgun (WGS) entry which is preliminary data.</text>
</comment>
<proteinExistence type="predicted"/>
<keyword evidence="1" id="KW-0472">Membrane</keyword>
<feature type="domain" description="DUF218" evidence="2">
    <location>
        <begin position="78"/>
        <end position="192"/>
    </location>
</feature>
<evidence type="ECO:0000313" key="4">
    <source>
        <dbReference type="Proteomes" id="UP001526201"/>
    </source>
</evidence>
<accession>A0ABT3CCN0</accession>
<feature type="transmembrane region" description="Helical" evidence="1">
    <location>
        <begin position="43"/>
        <end position="66"/>
    </location>
</feature>
<evidence type="ECO:0000313" key="3">
    <source>
        <dbReference type="EMBL" id="MCV7227230.1"/>
    </source>
</evidence>
<evidence type="ECO:0000256" key="1">
    <source>
        <dbReference type="SAM" id="Phobius"/>
    </source>
</evidence>
<name>A0ABT3CCN0_9MYCO</name>
<evidence type="ECO:0000259" key="2">
    <source>
        <dbReference type="Pfam" id="PF02698"/>
    </source>
</evidence>
<organism evidence="3 4">
    <name type="scientific">Mycolicibacterium komossense</name>
    <dbReference type="NCBI Taxonomy" id="1779"/>
    <lineage>
        <taxon>Bacteria</taxon>
        <taxon>Bacillati</taxon>
        <taxon>Actinomycetota</taxon>
        <taxon>Actinomycetes</taxon>
        <taxon>Mycobacteriales</taxon>
        <taxon>Mycobacteriaceae</taxon>
        <taxon>Mycolicibacterium</taxon>
    </lineage>
</organism>
<reference evidence="3 4" key="1">
    <citation type="journal article" date="2022" name="BMC Genomics">
        <title>Comparative genome analysis of mycobacteria focusing on tRNA and non-coding RNA.</title>
        <authorList>
            <person name="Behra P.R.K."/>
            <person name="Pettersson B.M.F."/>
            <person name="Ramesh M."/>
            <person name="Das S."/>
            <person name="Dasgupta S."/>
            <person name="Kirsebom L.A."/>
        </authorList>
    </citation>
    <scope>NUCLEOTIDE SEQUENCE [LARGE SCALE GENOMIC DNA]</scope>
    <source>
        <strain evidence="3 4">DSM 44078</strain>
    </source>
</reference>
<dbReference type="CDD" id="cd06259">
    <property type="entry name" value="YdcF-like"/>
    <property type="match status" value="1"/>
</dbReference>
<keyword evidence="4" id="KW-1185">Reference proteome</keyword>
<dbReference type="Proteomes" id="UP001526201">
    <property type="component" value="Unassembled WGS sequence"/>
</dbReference>
<keyword evidence="1" id="KW-1133">Transmembrane helix</keyword>
<dbReference type="InterPro" id="IPR003848">
    <property type="entry name" value="DUF218"/>
</dbReference>